<dbReference type="AlphaFoldDB" id="A0A9X0YL67"/>
<evidence type="ECO:0000313" key="4">
    <source>
        <dbReference type="EMBL" id="MDQ0335948.1"/>
    </source>
</evidence>
<comment type="caution">
    <text evidence="3">The sequence shown here is derived from an EMBL/GenBank/DDBJ whole genome shotgun (WGS) entry which is preliminary data.</text>
</comment>
<evidence type="ECO:0000313" key="6">
    <source>
        <dbReference type="Proteomes" id="UP001231587"/>
    </source>
</evidence>
<dbReference type="InterPro" id="IPR019223">
    <property type="entry name" value="DUF2147"/>
</dbReference>
<gene>
    <name evidence="3" type="ORF">J2Z56_002569</name>
    <name evidence="4" type="ORF">J2Z57_002400</name>
</gene>
<name>A0A9X0YL67_9FLAO</name>
<organism evidence="3 5">
    <name type="scientific">Formosa algae</name>
    <dbReference type="NCBI Taxonomy" id="225843"/>
    <lineage>
        <taxon>Bacteria</taxon>
        <taxon>Pseudomonadati</taxon>
        <taxon>Bacteroidota</taxon>
        <taxon>Flavobacteriia</taxon>
        <taxon>Flavobacteriales</taxon>
        <taxon>Flavobacteriaceae</taxon>
        <taxon>Formosa</taxon>
    </lineage>
</organism>
<keyword evidence="6" id="KW-1185">Reference proteome</keyword>
<dbReference type="Gene3D" id="2.40.128.520">
    <property type="match status" value="1"/>
</dbReference>
<accession>A0A9X0YL67</accession>
<dbReference type="Pfam" id="PF09917">
    <property type="entry name" value="DUF2147"/>
    <property type="match status" value="1"/>
</dbReference>
<evidence type="ECO:0000256" key="1">
    <source>
        <dbReference type="SAM" id="SignalP"/>
    </source>
</evidence>
<dbReference type="OrthoDB" id="9814399at2"/>
<protein>
    <submittedName>
        <fullName evidence="3">Uncharacterized protein (DUF2147 family)</fullName>
    </submittedName>
</protein>
<evidence type="ECO:0000259" key="2">
    <source>
        <dbReference type="Pfam" id="PF09917"/>
    </source>
</evidence>
<dbReference type="Proteomes" id="UP001231587">
    <property type="component" value="Unassembled WGS sequence"/>
</dbReference>
<keyword evidence="1" id="KW-0732">Signal</keyword>
<proteinExistence type="predicted"/>
<dbReference type="PANTHER" id="PTHR36919:SF3">
    <property type="entry name" value="BLL5882 PROTEIN"/>
    <property type="match status" value="1"/>
</dbReference>
<feature type="domain" description="DUF2147" evidence="2">
    <location>
        <begin position="23"/>
        <end position="137"/>
    </location>
</feature>
<feature type="chain" id="PRO_5040836425" evidence="1">
    <location>
        <begin position="19"/>
        <end position="139"/>
    </location>
</feature>
<feature type="signal peptide" evidence="1">
    <location>
        <begin position="1"/>
        <end position="18"/>
    </location>
</feature>
<reference evidence="3" key="1">
    <citation type="submission" date="2021-03" db="EMBL/GenBank/DDBJ databases">
        <title>Genomic Encyclopedia of Type Strains, Phase IV (KMG-IV): sequencing the most valuable type-strain genomes for metagenomic binning, comparative biology and taxonomic classification.</title>
        <authorList>
            <person name="Goeker M."/>
        </authorList>
    </citation>
    <scope>NUCLEOTIDE SEQUENCE</scope>
    <source>
        <strain evidence="3">DSM 15523</strain>
        <strain evidence="4 6">DSM 16476</strain>
    </source>
</reference>
<dbReference type="RefSeq" id="WP_057780094.1">
    <property type="nucleotide sequence ID" value="NZ_JAGGJQ010000007.1"/>
</dbReference>
<evidence type="ECO:0000313" key="5">
    <source>
        <dbReference type="Proteomes" id="UP001138672"/>
    </source>
</evidence>
<dbReference type="EMBL" id="JAUSUU010000007">
    <property type="protein sequence ID" value="MDQ0335948.1"/>
    <property type="molecule type" value="Genomic_DNA"/>
</dbReference>
<sequence length="139" mass="15852">MKHLFLFFLISMSITVSAQNIVGQWETYDDKTNEKKALIEISETNDVYSAKIIDKFVGDKDSVCEKCEGEKKNHPMIGLVIIEDIKKDGDEYSDGTILDPESGDVYSCYLKLVNANKLKVRGFLGVSLFGRTQYWIRKQ</sequence>
<dbReference type="Proteomes" id="UP001138672">
    <property type="component" value="Unassembled WGS sequence"/>
</dbReference>
<evidence type="ECO:0000313" key="3">
    <source>
        <dbReference type="EMBL" id="MBP1840639.1"/>
    </source>
</evidence>
<dbReference type="PANTHER" id="PTHR36919">
    <property type="entry name" value="BLR1215 PROTEIN"/>
    <property type="match status" value="1"/>
</dbReference>
<dbReference type="EMBL" id="JAGGJQ010000007">
    <property type="protein sequence ID" value="MBP1840639.1"/>
    <property type="molecule type" value="Genomic_DNA"/>
</dbReference>